<dbReference type="SUPFAM" id="SSF52113">
    <property type="entry name" value="BRCT domain"/>
    <property type="match status" value="1"/>
</dbReference>
<feature type="compositionally biased region" description="Polar residues" evidence="1">
    <location>
        <begin position="483"/>
        <end position="494"/>
    </location>
</feature>
<dbReference type="RefSeq" id="XP_012767477.1">
    <property type="nucleotide sequence ID" value="XM_012912023.1"/>
</dbReference>
<dbReference type="EMBL" id="LK391708">
    <property type="protein sequence ID" value="CDR95291.1"/>
    <property type="molecule type" value="Genomic_DNA"/>
</dbReference>
<evidence type="ECO:0000313" key="4">
    <source>
        <dbReference type="Proteomes" id="UP000033188"/>
    </source>
</evidence>
<dbReference type="OrthoDB" id="2384350at2759"/>
<evidence type="ECO:0000313" key="3">
    <source>
        <dbReference type="EMBL" id="CDR95291.1"/>
    </source>
</evidence>
<feature type="region of interest" description="Disordered" evidence="1">
    <location>
        <begin position="1"/>
        <end position="35"/>
    </location>
</feature>
<dbReference type="PROSITE" id="PS50172">
    <property type="entry name" value="BRCT"/>
    <property type="match status" value="1"/>
</dbReference>
<dbReference type="GeneID" id="24563832"/>
<accession>A0A061D3L6</accession>
<feature type="compositionally biased region" description="Polar residues" evidence="1">
    <location>
        <begin position="1"/>
        <end position="31"/>
    </location>
</feature>
<reference evidence="4" key="1">
    <citation type="submission" date="2014-06" db="EMBL/GenBank/DDBJ databases">
        <authorList>
            <person name="Aslett M."/>
            <person name="De Silva N."/>
        </authorList>
    </citation>
    <scope>NUCLEOTIDE SEQUENCE [LARGE SCALE GENOMIC DNA]</scope>
    <source>
        <strain evidence="4">Bond</strain>
    </source>
</reference>
<dbReference type="KEGG" id="bbig:BBBOND_0204490"/>
<keyword evidence="4" id="KW-1185">Reference proteome</keyword>
<dbReference type="VEuPathDB" id="PiroplasmaDB:BBBOND_0204490"/>
<name>A0A061D3L6_BABBI</name>
<sequence>MRPGDSNRNSSLGTGSWRGSYNTPSQSTDNTVGDLGVSGTDQLLLSATFSNVPSMSESLAMSDGVASSQQDVTVSRIPQVASRLVHMRSNGNMLGFRHGLLSASCSQNNVSEQGSTTQETYCAALTLGDLDTDTSIPDICVDHVEDMALRNEAADVEAGSDAAKYETLTSRTLRALKSMKRKRSLYSASAISDNVQPGKMTGSKTKGAVNQDDAGSEGETNSQQGSQLDLHSFADSGGNADIITTSVADGNAIASLPARDMVQQGKSATAVLRKYKPNEDVDMMETGSTADNEVVDTGKVSQETRSSSINGHSARSLPFDETSTYVTQTTTGITPSQSQCTPMFDESTQEPVAEMLMPKITETWALQTPAVTKHDDIPDSAPISNAGRHTGQHNNAVVPGYLKMENNMDADSARNEIVFRFRETVAVDRNSPIHQTVHSTAASVTPVSDVGNDEIIDAAFTTNIRSSTTEGDEGFHNTADLSVTEETNSMNPNSRTDKSPTKTTATLISRDEDKGSGSPRQNSPATSDIVDARTSPQSKRAKTGKENANSPEKGPRATKKPAKPKKAKRPLLISYTGKRQGDIEQRLRKAVIYYEKGQLFFDYLDNPQEERLTHLIAPLEIQRPTLKVLYAICHGAFILTPNYLEEAEKNEKWPSEVGFEHPRWPLRASRMRPLDLMRTIRAFAPQNGNKLSLEDITSLITLCGGKMVNSAAAATHCIIPEGTEPSQIIDGELPEDTTVVTENWVVNVIERLTLLPSDLRSTQ</sequence>
<feature type="region of interest" description="Disordered" evidence="1">
    <location>
        <begin position="483"/>
        <end position="572"/>
    </location>
</feature>
<dbReference type="Proteomes" id="UP000033188">
    <property type="component" value="Chromosome 2"/>
</dbReference>
<protein>
    <recommendedName>
        <fullName evidence="2">BRCT domain-containing protein</fullName>
    </recommendedName>
</protein>
<dbReference type="AlphaFoldDB" id="A0A061D3L6"/>
<organism evidence="3 4">
    <name type="scientific">Babesia bigemina</name>
    <dbReference type="NCBI Taxonomy" id="5866"/>
    <lineage>
        <taxon>Eukaryota</taxon>
        <taxon>Sar</taxon>
        <taxon>Alveolata</taxon>
        <taxon>Apicomplexa</taxon>
        <taxon>Aconoidasida</taxon>
        <taxon>Piroplasmida</taxon>
        <taxon>Babesiidae</taxon>
        <taxon>Babesia</taxon>
    </lineage>
</organism>
<gene>
    <name evidence="3" type="ORF">BBBOND_0204490</name>
</gene>
<dbReference type="InterPro" id="IPR001357">
    <property type="entry name" value="BRCT_dom"/>
</dbReference>
<evidence type="ECO:0000256" key="1">
    <source>
        <dbReference type="SAM" id="MobiDB-lite"/>
    </source>
</evidence>
<feature type="compositionally biased region" description="Basic residues" evidence="1">
    <location>
        <begin position="556"/>
        <end position="569"/>
    </location>
</feature>
<dbReference type="Gene3D" id="3.40.50.10190">
    <property type="entry name" value="BRCT domain"/>
    <property type="match status" value="2"/>
</dbReference>
<feature type="compositionally biased region" description="Polar residues" evidence="1">
    <location>
        <begin position="218"/>
        <end position="229"/>
    </location>
</feature>
<dbReference type="STRING" id="5866.A0A061D3L6"/>
<proteinExistence type="predicted"/>
<feature type="region of interest" description="Disordered" evidence="1">
    <location>
        <begin position="190"/>
        <end position="233"/>
    </location>
</feature>
<dbReference type="InterPro" id="IPR036420">
    <property type="entry name" value="BRCT_dom_sf"/>
</dbReference>
<feature type="domain" description="BRCT" evidence="2">
    <location>
        <begin position="672"/>
        <end position="762"/>
    </location>
</feature>
<evidence type="ECO:0000259" key="2">
    <source>
        <dbReference type="PROSITE" id="PS50172"/>
    </source>
</evidence>